<reference evidence="2" key="1">
    <citation type="submission" date="2023-08" db="EMBL/GenBank/DDBJ databases">
        <title>Rhodospirillaceae gen. nov., a novel taxon isolated from the Yangtze River Yuezi River estuary sludge.</title>
        <authorList>
            <person name="Ruan L."/>
        </authorList>
    </citation>
    <scope>NUCLEOTIDE SEQUENCE [LARGE SCALE GENOMIC DNA]</scope>
    <source>
        <strain evidence="2">R-7</strain>
    </source>
</reference>
<protein>
    <submittedName>
        <fullName evidence="1">Uncharacterized protein</fullName>
    </submittedName>
</protein>
<proteinExistence type="predicted"/>
<name>A0ABU0YM77_9PROT</name>
<gene>
    <name evidence="1" type="ORF">Q8A70_14110</name>
</gene>
<keyword evidence="2" id="KW-1185">Reference proteome</keyword>
<comment type="caution">
    <text evidence="1">The sequence shown here is derived from an EMBL/GenBank/DDBJ whole genome shotgun (WGS) entry which is preliminary data.</text>
</comment>
<accession>A0ABU0YM77</accession>
<sequence length="434" mass="48859">MPVRDDTGLIVPPPPGLLQSGKDAFYRLRAALDDRLGGIERAADNLASAIRWPDWQAGRPTVLCLARATFNKDVAEMRRRTDLNLAELDTTAVKAVQERWIPPEWRVQTYFTGLVGNELAAFRPYLLKFGRALLRAAGKTHPIDAMMAANIDYWQDEALRLAGQEMNVPFITLCRENYTIPTDQQTIWTRYHMAKFRYSGTAAGVYSEATKKVWDEVGCFAPNTVFVTGAPRFDRWRDIEALPVEQRDCLTLISFASPLYYAPTAYRETAQAIGEACQDVKAKTRIILKIKKQNEIEENRDASPKLVEVGAEFIADWPLFDLLPRSRAVIGYNSMAVAEGLLTDLPVIIPNWGDAVPRERSMFDPDEPLERNCIYFPSSPAEMRDLVKRALTTGLPVIGSIADRRRCFSKVIVAPTDTTSSALVEAMIRRFLPR</sequence>
<evidence type="ECO:0000313" key="1">
    <source>
        <dbReference type="EMBL" id="MDQ7248815.1"/>
    </source>
</evidence>
<dbReference type="EMBL" id="JAUYVI010000004">
    <property type="protein sequence ID" value="MDQ7248815.1"/>
    <property type="molecule type" value="Genomic_DNA"/>
</dbReference>
<evidence type="ECO:0000313" key="2">
    <source>
        <dbReference type="Proteomes" id="UP001230156"/>
    </source>
</evidence>
<dbReference type="RefSeq" id="WP_379956296.1">
    <property type="nucleotide sequence ID" value="NZ_JAUYVI010000004.1"/>
</dbReference>
<organism evidence="1 2">
    <name type="scientific">Dongia sedimenti</name>
    <dbReference type="NCBI Taxonomy" id="3064282"/>
    <lineage>
        <taxon>Bacteria</taxon>
        <taxon>Pseudomonadati</taxon>
        <taxon>Pseudomonadota</taxon>
        <taxon>Alphaproteobacteria</taxon>
        <taxon>Rhodospirillales</taxon>
        <taxon>Dongiaceae</taxon>
        <taxon>Dongia</taxon>
    </lineage>
</organism>
<dbReference type="Proteomes" id="UP001230156">
    <property type="component" value="Unassembled WGS sequence"/>
</dbReference>